<dbReference type="InterPro" id="IPR050268">
    <property type="entry name" value="NADH-dep_flavin_reductase"/>
</dbReference>
<dbReference type="Gene3D" id="2.30.110.10">
    <property type="entry name" value="Electron Transport, Fmn-binding Protein, Chain A"/>
    <property type="match status" value="1"/>
</dbReference>
<dbReference type="InterPro" id="IPR024934">
    <property type="entry name" value="Rubredoxin-like_dom"/>
</dbReference>
<organism evidence="4 5">
    <name type="scientific">Youxingia wuxianensis</name>
    <dbReference type="NCBI Taxonomy" id="2763678"/>
    <lineage>
        <taxon>Bacteria</taxon>
        <taxon>Bacillati</taxon>
        <taxon>Bacillota</taxon>
        <taxon>Clostridia</taxon>
        <taxon>Eubacteriales</taxon>
        <taxon>Oscillospiraceae</taxon>
        <taxon>Youxingia</taxon>
    </lineage>
</organism>
<evidence type="ECO:0000256" key="2">
    <source>
        <dbReference type="ARBA" id="ARBA00023002"/>
    </source>
</evidence>
<evidence type="ECO:0000313" key="4">
    <source>
        <dbReference type="EMBL" id="MBC8585771.1"/>
    </source>
</evidence>
<dbReference type="GO" id="GO:0042602">
    <property type="term" value="F:riboflavin reductase (NADPH) activity"/>
    <property type="evidence" value="ECO:0007669"/>
    <property type="project" value="TreeGrafter"/>
</dbReference>
<comment type="caution">
    <text evidence="4">The sequence shown here is derived from an EMBL/GenBank/DDBJ whole genome shotgun (WGS) entry which is preliminary data.</text>
</comment>
<evidence type="ECO:0000259" key="3">
    <source>
        <dbReference type="PROSITE" id="PS50903"/>
    </source>
</evidence>
<dbReference type="Pfam" id="PF21349">
    <property type="entry name" value="RUBY_RBDX"/>
    <property type="match status" value="1"/>
</dbReference>
<dbReference type="AlphaFoldDB" id="A0A926EQ99"/>
<keyword evidence="5" id="KW-1185">Reference proteome</keyword>
<dbReference type="SUPFAM" id="SSF50475">
    <property type="entry name" value="FMN-binding split barrel"/>
    <property type="match status" value="1"/>
</dbReference>
<gene>
    <name evidence="4" type="ORF">H8705_09255</name>
</gene>
<dbReference type="GO" id="GO:0005506">
    <property type="term" value="F:iron ion binding"/>
    <property type="evidence" value="ECO:0007669"/>
    <property type="project" value="InterPro"/>
</dbReference>
<accession>A0A926EQ99</accession>
<dbReference type="PROSITE" id="PS50903">
    <property type="entry name" value="RUBREDOXIN_LIKE"/>
    <property type="match status" value="1"/>
</dbReference>
<reference evidence="4" key="1">
    <citation type="submission" date="2020-08" db="EMBL/GenBank/DDBJ databases">
        <title>Genome public.</title>
        <authorList>
            <person name="Liu C."/>
            <person name="Sun Q."/>
        </authorList>
    </citation>
    <scope>NUCLEOTIDE SEQUENCE</scope>
    <source>
        <strain evidence="4">NSJ-64</strain>
    </source>
</reference>
<dbReference type="GO" id="GO:0010181">
    <property type="term" value="F:FMN binding"/>
    <property type="evidence" value="ECO:0007669"/>
    <property type="project" value="InterPro"/>
</dbReference>
<proteinExistence type="predicted"/>
<dbReference type="RefSeq" id="WP_262395486.1">
    <property type="nucleotide sequence ID" value="NZ_JACRTD010000006.1"/>
</dbReference>
<feature type="domain" description="Rubredoxin-like" evidence="3">
    <location>
        <begin position="171"/>
        <end position="207"/>
    </location>
</feature>
<keyword evidence="2" id="KW-0560">Oxidoreductase</keyword>
<dbReference type="PANTHER" id="PTHR30466">
    <property type="entry name" value="FLAVIN REDUCTASE"/>
    <property type="match status" value="1"/>
</dbReference>
<sequence length="207" mass="22758">MDLTSLFKLSYGLYIVSSTDGEKHGGCIVNTVTQVTAEPVKLVVAVHKDNVTTSMIEKSGKFCVCVLNETAPMELIGRFGFKTSRDIDKFDGIEYKVDKNGLYYPAQEVAAVVSCNVLEKVDLGTHILFVAQACDAFTVNDQPVLTYAYYHSVKKGRTPPKASSYQKPQKKSGFKCTVCGYIYEGDTLPEDYVCPVCGVAANMFEKL</sequence>
<dbReference type="PANTHER" id="PTHR30466:SF1">
    <property type="entry name" value="FMN REDUCTASE (NADH) RUTF"/>
    <property type="match status" value="1"/>
</dbReference>
<dbReference type="Gene3D" id="2.20.28.10">
    <property type="match status" value="1"/>
</dbReference>
<evidence type="ECO:0000313" key="5">
    <source>
        <dbReference type="Proteomes" id="UP000623678"/>
    </source>
</evidence>
<comment type="cofactor">
    <cofactor evidence="1">
        <name>Fe(3+)</name>
        <dbReference type="ChEBI" id="CHEBI:29034"/>
    </cofactor>
</comment>
<dbReference type="EMBL" id="JACRTD010000006">
    <property type="protein sequence ID" value="MBC8585771.1"/>
    <property type="molecule type" value="Genomic_DNA"/>
</dbReference>
<dbReference type="InterPro" id="IPR012349">
    <property type="entry name" value="Split_barrel_FMN-bd"/>
</dbReference>
<dbReference type="Proteomes" id="UP000623678">
    <property type="component" value="Unassembled WGS sequence"/>
</dbReference>
<dbReference type="Pfam" id="PF01613">
    <property type="entry name" value="Flavin_Reduct"/>
    <property type="match status" value="1"/>
</dbReference>
<name>A0A926EQ99_9FIRM</name>
<dbReference type="SUPFAM" id="SSF57802">
    <property type="entry name" value="Rubredoxin-like"/>
    <property type="match status" value="1"/>
</dbReference>
<evidence type="ECO:0000256" key="1">
    <source>
        <dbReference type="ARBA" id="ARBA00001965"/>
    </source>
</evidence>
<dbReference type="SMART" id="SM00903">
    <property type="entry name" value="Flavin_Reduct"/>
    <property type="match status" value="1"/>
</dbReference>
<protein>
    <submittedName>
        <fullName evidence="4">Flavin reductase</fullName>
    </submittedName>
</protein>
<dbReference type="InterPro" id="IPR002563">
    <property type="entry name" value="Flavin_Rdtase-like_dom"/>
</dbReference>
<dbReference type="InterPro" id="IPR048574">
    <property type="entry name" value="RUBY_RBDX"/>
</dbReference>